<evidence type="ECO:0000313" key="2">
    <source>
        <dbReference type="EMBL" id="KAG2583120.1"/>
    </source>
</evidence>
<evidence type="ECO:0000256" key="1">
    <source>
        <dbReference type="SAM" id="MobiDB-lite"/>
    </source>
</evidence>
<protein>
    <submittedName>
        <fullName evidence="2">Uncharacterized protein</fullName>
    </submittedName>
</protein>
<name>A0A8T0RDJ6_PANVG</name>
<gene>
    <name evidence="2" type="ORF">PVAP13_6KG200024</name>
</gene>
<feature type="region of interest" description="Disordered" evidence="1">
    <location>
        <begin position="39"/>
        <end position="152"/>
    </location>
</feature>
<proteinExistence type="predicted"/>
<keyword evidence="3" id="KW-1185">Reference proteome</keyword>
<accession>A0A8T0RDJ6</accession>
<dbReference type="EMBL" id="CM029047">
    <property type="protein sequence ID" value="KAG2583120.1"/>
    <property type="molecule type" value="Genomic_DNA"/>
</dbReference>
<dbReference type="Proteomes" id="UP000823388">
    <property type="component" value="Chromosome 6K"/>
</dbReference>
<sequence length="152" mass="16054">MLRALSPLLHRRVVPRVSPLVRYVACGVGLRCLMKVKSRAPGEPAVGGHRRARCGGCRSTRPRPSSSTTATPGPIASPLGAPQAPRGMTWTSDLAGPSACAATATSSMGVPLPGPRRRGRHQRRAGAAAGADAETRQRHRLPLRPDLINLLH</sequence>
<reference evidence="2" key="1">
    <citation type="submission" date="2020-05" db="EMBL/GenBank/DDBJ databases">
        <title>WGS assembly of Panicum virgatum.</title>
        <authorList>
            <person name="Lovell J.T."/>
            <person name="Jenkins J."/>
            <person name="Shu S."/>
            <person name="Juenger T.E."/>
            <person name="Schmutz J."/>
        </authorList>
    </citation>
    <scope>NUCLEOTIDE SEQUENCE</scope>
    <source>
        <strain evidence="2">AP13</strain>
    </source>
</reference>
<feature type="compositionally biased region" description="Low complexity" evidence="1">
    <location>
        <begin position="54"/>
        <end position="78"/>
    </location>
</feature>
<feature type="compositionally biased region" description="Basic residues" evidence="1">
    <location>
        <begin position="115"/>
        <end position="124"/>
    </location>
</feature>
<comment type="caution">
    <text evidence="2">The sequence shown here is derived from an EMBL/GenBank/DDBJ whole genome shotgun (WGS) entry which is preliminary data.</text>
</comment>
<evidence type="ECO:0000313" key="3">
    <source>
        <dbReference type="Proteomes" id="UP000823388"/>
    </source>
</evidence>
<organism evidence="2 3">
    <name type="scientific">Panicum virgatum</name>
    <name type="common">Blackwell switchgrass</name>
    <dbReference type="NCBI Taxonomy" id="38727"/>
    <lineage>
        <taxon>Eukaryota</taxon>
        <taxon>Viridiplantae</taxon>
        <taxon>Streptophyta</taxon>
        <taxon>Embryophyta</taxon>
        <taxon>Tracheophyta</taxon>
        <taxon>Spermatophyta</taxon>
        <taxon>Magnoliopsida</taxon>
        <taxon>Liliopsida</taxon>
        <taxon>Poales</taxon>
        <taxon>Poaceae</taxon>
        <taxon>PACMAD clade</taxon>
        <taxon>Panicoideae</taxon>
        <taxon>Panicodae</taxon>
        <taxon>Paniceae</taxon>
        <taxon>Panicinae</taxon>
        <taxon>Panicum</taxon>
        <taxon>Panicum sect. Hiantes</taxon>
    </lineage>
</organism>
<dbReference type="AlphaFoldDB" id="A0A8T0RDJ6"/>